<proteinExistence type="predicted"/>
<comment type="caution">
    <text evidence="2">The sequence shown here is derived from an EMBL/GenBank/DDBJ whole genome shotgun (WGS) entry which is preliminary data.</text>
</comment>
<dbReference type="EMBL" id="QGMZ01000041">
    <property type="protein sequence ID" value="PWR70499.1"/>
    <property type="molecule type" value="Genomic_DNA"/>
</dbReference>
<keyword evidence="1" id="KW-0812">Transmembrane</keyword>
<reference evidence="2 3" key="1">
    <citation type="submission" date="2018-05" db="EMBL/GenBank/DDBJ databases">
        <title>Draft genome of Methanospirillum stamsii Pt1.</title>
        <authorList>
            <person name="Dueholm M.S."/>
            <person name="Nielsen P.H."/>
            <person name="Bakmann L.F."/>
            <person name="Otzen D.E."/>
        </authorList>
    </citation>
    <scope>NUCLEOTIDE SEQUENCE [LARGE SCALE GENOMIC DNA]</scope>
    <source>
        <strain evidence="2 3">Pt1</strain>
    </source>
</reference>
<evidence type="ECO:0000256" key="1">
    <source>
        <dbReference type="SAM" id="Phobius"/>
    </source>
</evidence>
<accession>A0A2V2MSW4</accession>
<organism evidence="2 3">
    <name type="scientific">Methanospirillum stamsii</name>
    <dbReference type="NCBI Taxonomy" id="1277351"/>
    <lineage>
        <taxon>Archaea</taxon>
        <taxon>Methanobacteriati</taxon>
        <taxon>Methanobacteriota</taxon>
        <taxon>Stenosarchaea group</taxon>
        <taxon>Methanomicrobia</taxon>
        <taxon>Methanomicrobiales</taxon>
        <taxon>Methanospirillaceae</taxon>
        <taxon>Methanospirillum</taxon>
    </lineage>
</organism>
<sequence length="95" mass="11373">MSDQISDICQVFFIKYKTLSLIFFIILAVFLEFLIHYIFRISTVYIHFIYLLVVLAAIWYQRRAIYLALLFGIIHVAIIVSCNTFYTIEFKYGLW</sequence>
<keyword evidence="1" id="KW-0472">Membrane</keyword>
<evidence type="ECO:0000313" key="3">
    <source>
        <dbReference type="Proteomes" id="UP000245934"/>
    </source>
</evidence>
<gene>
    <name evidence="2" type="ORF">DLD82_15620</name>
</gene>
<evidence type="ECO:0000313" key="2">
    <source>
        <dbReference type="EMBL" id="PWR70499.1"/>
    </source>
</evidence>
<keyword evidence="1" id="KW-1133">Transmembrane helix</keyword>
<dbReference type="Proteomes" id="UP000245934">
    <property type="component" value="Unassembled WGS sequence"/>
</dbReference>
<feature type="transmembrane region" description="Helical" evidence="1">
    <location>
        <begin position="21"/>
        <end position="38"/>
    </location>
</feature>
<feature type="transmembrane region" description="Helical" evidence="1">
    <location>
        <begin position="44"/>
        <end position="60"/>
    </location>
</feature>
<keyword evidence="3" id="KW-1185">Reference proteome</keyword>
<name>A0A2V2MSW4_9EURY</name>
<protein>
    <submittedName>
        <fullName evidence="2">Uncharacterized protein</fullName>
    </submittedName>
</protein>
<dbReference type="AlphaFoldDB" id="A0A2V2MSW4"/>
<feature type="transmembrane region" description="Helical" evidence="1">
    <location>
        <begin position="67"/>
        <end position="88"/>
    </location>
</feature>